<accession>A0A919K4G5</accession>
<keyword evidence="9" id="KW-1185">Reference proteome</keyword>
<proteinExistence type="predicted"/>
<evidence type="ECO:0000256" key="1">
    <source>
        <dbReference type="ARBA" id="ARBA00004651"/>
    </source>
</evidence>
<gene>
    <name evidence="8" type="ORF">Ari01nite_61320</name>
</gene>
<feature type="transmembrane region" description="Helical" evidence="5">
    <location>
        <begin position="250"/>
        <end position="270"/>
    </location>
</feature>
<feature type="transmembrane region" description="Helical" evidence="5">
    <location>
        <begin position="162"/>
        <end position="180"/>
    </location>
</feature>
<dbReference type="InterPro" id="IPR036640">
    <property type="entry name" value="ABC1_TM_sf"/>
</dbReference>
<evidence type="ECO:0000256" key="3">
    <source>
        <dbReference type="ARBA" id="ARBA00022989"/>
    </source>
</evidence>
<keyword evidence="8" id="KW-0067">ATP-binding</keyword>
<feature type="transmembrane region" description="Helical" evidence="5">
    <location>
        <begin position="136"/>
        <end position="156"/>
    </location>
</feature>
<comment type="subcellular location">
    <subcellularLocation>
        <location evidence="1">Cell membrane</location>
        <topology evidence="1">Multi-pass membrane protein</topology>
    </subcellularLocation>
</comment>
<dbReference type="InterPro" id="IPR039421">
    <property type="entry name" value="Type_1_exporter"/>
</dbReference>
<dbReference type="InterPro" id="IPR011527">
    <property type="entry name" value="ABC1_TM_dom"/>
</dbReference>
<dbReference type="Gene3D" id="1.20.1560.10">
    <property type="entry name" value="ABC transporter type 1, transmembrane domain"/>
    <property type="match status" value="1"/>
</dbReference>
<dbReference type="AlphaFoldDB" id="A0A919K4G5"/>
<dbReference type="PANTHER" id="PTHR43394:SF1">
    <property type="entry name" value="ATP-BINDING CASSETTE SUB-FAMILY B MEMBER 10, MITOCHONDRIAL"/>
    <property type="match status" value="1"/>
</dbReference>
<feature type="domain" description="ABC transporter" evidence="6">
    <location>
        <begin position="328"/>
        <end position="563"/>
    </location>
</feature>
<dbReference type="GO" id="GO:0005524">
    <property type="term" value="F:ATP binding"/>
    <property type="evidence" value="ECO:0007669"/>
    <property type="project" value="UniProtKB-KW"/>
</dbReference>
<dbReference type="SUPFAM" id="SSF52540">
    <property type="entry name" value="P-loop containing nucleoside triphosphate hydrolases"/>
    <property type="match status" value="1"/>
</dbReference>
<dbReference type="Gene3D" id="3.40.50.300">
    <property type="entry name" value="P-loop containing nucleotide triphosphate hydrolases"/>
    <property type="match status" value="1"/>
</dbReference>
<dbReference type="PANTHER" id="PTHR43394">
    <property type="entry name" value="ATP-DEPENDENT PERMEASE MDL1, MITOCHONDRIAL"/>
    <property type="match status" value="1"/>
</dbReference>
<keyword evidence="4 5" id="KW-0472">Membrane</keyword>
<evidence type="ECO:0000313" key="8">
    <source>
        <dbReference type="EMBL" id="GIE98667.1"/>
    </source>
</evidence>
<name>A0A919K4G5_9ACTN</name>
<feature type="transmembrane region" description="Helical" evidence="5">
    <location>
        <begin position="276"/>
        <end position="299"/>
    </location>
</feature>
<evidence type="ECO:0000256" key="2">
    <source>
        <dbReference type="ARBA" id="ARBA00022692"/>
    </source>
</evidence>
<evidence type="ECO:0000256" key="4">
    <source>
        <dbReference type="ARBA" id="ARBA00023136"/>
    </source>
</evidence>
<evidence type="ECO:0000259" key="6">
    <source>
        <dbReference type="PROSITE" id="PS50893"/>
    </source>
</evidence>
<dbReference type="CDD" id="cd07346">
    <property type="entry name" value="ABC_6TM_exporters"/>
    <property type="match status" value="1"/>
</dbReference>
<dbReference type="PROSITE" id="PS50893">
    <property type="entry name" value="ABC_TRANSPORTER_2"/>
    <property type="match status" value="1"/>
</dbReference>
<organism evidence="8 9">
    <name type="scientific">Paractinoplanes rishiriensis</name>
    <dbReference type="NCBI Taxonomy" id="1050105"/>
    <lineage>
        <taxon>Bacteria</taxon>
        <taxon>Bacillati</taxon>
        <taxon>Actinomycetota</taxon>
        <taxon>Actinomycetes</taxon>
        <taxon>Micromonosporales</taxon>
        <taxon>Micromonosporaceae</taxon>
        <taxon>Paractinoplanes</taxon>
    </lineage>
</organism>
<evidence type="ECO:0000259" key="7">
    <source>
        <dbReference type="PROSITE" id="PS50929"/>
    </source>
</evidence>
<dbReference type="InterPro" id="IPR017871">
    <property type="entry name" value="ABC_transporter-like_CS"/>
</dbReference>
<dbReference type="Proteomes" id="UP000636960">
    <property type="component" value="Unassembled WGS sequence"/>
</dbReference>
<dbReference type="GO" id="GO:0005886">
    <property type="term" value="C:plasma membrane"/>
    <property type="evidence" value="ECO:0007669"/>
    <property type="project" value="UniProtKB-SubCell"/>
</dbReference>
<dbReference type="RefSeq" id="WP_239163167.1">
    <property type="nucleotide sequence ID" value="NZ_BOMV01000064.1"/>
</dbReference>
<feature type="transmembrane region" description="Helical" evidence="5">
    <location>
        <begin position="60"/>
        <end position="78"/>
    </location>
</feature>
<keyword evidence="8" id="KW-0547">Nucleotide-binding</keyword>
<dbReference type="PROSITE" id="PS00211">
    <property type="entry name" value="ABC_TRANSPORTER_1"/>
    <property type="match status" value="1"/>
</dbReference>
<dbReference type="EMBL" id="BOMV01000064">
    <property type="protein sequence ID" value="GIE98667.1"/>
    <property type="molecule type" value="Genomic_DNA"/>
</dbReference>
<comment type="caution">
    <text evidence="8">The sequence shown here is derived from an EMBL/GenBank/DDBJ whole genome shotgun (WGS) entry which is preliminary data.</text>
</comment>
<dbReference type="Pfam" id="PF00664">
    <property type="entry name" value="ABC_membrane"/>
    <property type="match status" value="1"/>
</dbReference>
<dbReference type="PROSITE" id="PS50929">
    <property type="entry name" value="ABC_TM1F"/>
    <property type="match status" value="1"/>
</dbReference>
<reference evidence="8" key="1">
    <citation type="submission" date="2021-01" db="EMBL/GenBank/DDBJ databases">
        <title>Whole genome shotgun sequence of Actinoplanes rishiriensis NBRC 108556.</title>
        <authorList>
            <person name="Komaki H."/>
            <person name="Tamura T."/>
        </authorList>
    </citation>
    <scope>NUCLEOTIDE SEQUENCE</scope>
    <source>
        <strain evidence="8">NBRC 108556</strain>
    </source>
</reference>
<feature type="domain" description="ABC transmembrane type-1" evidence="7">
    <location>
        <begin position="25"/>
        <end position="305"/>
    </location>
</feature>
<evidence type="ECO:0000256" key="5">
    <source>
        <dbReference type="SAM" id="Phobius"/>
    </source>
</evidence>
<dbReference type="GO" id="GO:0015421">
    <property type="term" value="F:ABC-type oligopeptide transporter activity"/>
    <property type="evidence" value="ECO:0007669"/>
    <property type="project" value="TreeGrafter"/>
</dbReference>
<keyword evidence="2 5" id="KW-0812">Transmembrane</keyword>
<dbReference type="InterPro" id="IPR003439">
    <property type="entry name" value="ABC_transporter-like_ATP-bd"/>
</dbReference>
<dbReference type="InterPro" id="IPR027417">
    <property type="entry name" value="P-loop_NTPase"/>
</dbReference>
<protein>
    <submittedName>
        <fullName evidence="8">Multidrug ABC transporter ATP-binding protein</fullName>
    </submittedName>
</protein>
<dbReference type="GO" id="GO:0016887">
    <property type="term" value="F:ATP hydrolysis activity"/>
    <property type="evidence" value="ECO:0007669"/>
    <property type="project" value="InterPro"/>
</dbReference>
<evidence type="ECO:0000313" key="9">
    <source>
        <dbReference type="Proteomes" id="UP000636960"/>
    </source>
</evidence>
<sequence>MHRGRLSGSSLLRRAIGGQARRVGLSAVLSAVHQGGEALIPILIGIIIDQAIGTGTAVDLVIWIALLAVAFAILSASFQFGTRTGEFAVEGAAHALRLELTTRILHPRGSAGTRQLPGALVNVATGDAQRVGMINLALPLGVAAFCGIATGAAALLRMSVPLGLLILVGAPVLLLAAHWLGKPLQRRSEGEQEHAARAAGVAADLVAGLRVLKGIGAEDSAAARYRRISRRSLGATQRAANAKSWHDSTLLGLTGIFLAVVALAGGRLAATQQITIGELVAAVGLAQFLLGPLALIAWANSEFAQARASAGRIAAVLSAGQQIPGGDARPGPVRGHLRLAAVDADPLRGLDLDVEPGELVGVVTGDPVAATTLTDLLGRFRDPDAGTVELDHRPLHTLDPVALRAAVLVAEHDADLFEGTLLENVAVDRAPAQAVRSALAASTVDEVARALPGDVHGPVAERGRSLSGGQRQRVALARALAADTPVLVLHEPTTAVDAVTEQRIAAGIRDLRRGRTTVLVTTSPSLLSVADRVVFLSGGAVRATGTHAGLIRDDDRYRSLVLA</sequence>
<dbReference type="SUPFAM" id="SSF90123">
    <property type="entry name" value="ABC transporter transmembrane region"/>
    <property type="match status" value="1"/>
</dbReference>
<keyword evidence="3 5" id="KW-1133">Transmembrane helix</keyword>
<dbReference type="Pfam" id="PF00005">
    <property type="entry name" value="ABC_tran"/>
    <property type="match status" value="1"/>
</dbReference>